<gene>
    <name evidence="1" type="ORF">KQX54_000292</name>
</gene>
<organism evidence="1 2">
    <name type="scientific">Cotesia glomerata</name>
    <name type="common">Lepidopteran parasitic wasp</name>
    <name type="synonym">Apanteles glomeratus</name>
    <dbReference type="NCBI Taxonomy" id="32391"/>
    <lineage>
        <taxon>Eukaryota</taxon>
        <taxon>Metazoa</taxon>
        <taxon>Ecdysozoa</taxon>
        <taxon>Arthropoda</taxon>
        <taxon>Hexapoda</taxon>
        <taxon>Insecta</taxon>
        <taxon>Pterygota</taxon>
        <taxon>Neoptera</taxon>
        <taxon>Endopterygota</taxon>
        <taxon>Hymenoptera</taxon>
        <taxon>Apocrita</taxon>
        <taxon>Ichneumonoidea</taxon>
        <taxon>Braconidae</taxon>
        <taxon>Microgastrinae</taxon>
        <taxon>Cotesia</taxon>
    </lineage>
</organism>
<evidence type="ECO:0000313" key="2">
    <source>
        <dbReference type="Proteomes" id="UP000826195"/>
    </source>
</evidence>
<proteinExistence type="predicted"/>
<accession>A0AAV7IGG8</accession>
<protein>
    <submittedName>
        <fullName evidence="1">Uncharacterized protein</fullName>
    </submittedName>
</protein>
<comment type="caution">
    <text evidence="1">The sequence shown here is derived from an EMBL/GenBank/DDBJ whole genome shotgun (WGS) entry which is preliminary data.</text>
</comment>
<keyword evidence="2" id="KW-1185">Reference proteome</keyword>
<dbReference type="AlphaFoldDB" id="A0AAV7IGG8"/>
<dbReference type="EMBL" id="JAHXZJ010001612">
    <property type="protein sequence ID" value="KAH0551117.1"/>
    <property type="molecule type" value="Genomic_DNA"/>
</dbReference>
<reference evidence="1 2" key="1">
    <citation type="journal article" date="2021" name="J. Hered.">
        <title>A chromosome-level genome assembly of the parasitoid wasp, Cotesia glomerata (Hymenoptera: Braconidae).</title>
        <authorList>
            <person name="Pinto B.J."/>
            <person name="Weis J.J."/>
            <person name="Gamble T."/>
            <person name="Ode P.J."/>
            <person name="Paul R."/>
            <person name="Zaspel J.M."/>
        </authorList>
    </citation>
    <scope>NUCLEOTIDE SEQUENCE [LARGE SCALE GENOMIC DNA]</scope>
    <source>
        <strain evidence="1">CgM1</strain>
    </source>
</reference>
<dbReference type="Proteomes" id="UP000826195">
    <property type="component" value="Unassembled WGS sequence"/>
</dbReference>
<name>A0AAV7IGG8_COTGL</name>
<sequence>MEITDERQRIAQKKHIEDRVDAHERLLRLLLWGKNSMKLRANSRNIRIMLKRGRIDDLENDGMNCRPLYMRLTSAGSAFLAHGQPGLVNSFILSSLLGRRTFCCSSGQQKYAIRYSSGVEEGLLLKLDARIKSVESFTNGDDNVSERIKEKLSKVLTSSNGCGRFIQRQLESLISIFDDLIENKMEEVNEIRNNLEQSSGFLTESVDEIEVRMKAETINKIRDAITEVLKMLSRRLIRDYIENQGPRARRSCECRSRKIKSSFYITSANWENACMEAKFKFDEAFAVL</sequence>
<evidence type="ECO:0000313" key="1">
    <source>
        <dbReference type="EMBL" id="KAH0551117.1"/>
    </source>
</evidence>